<accession>A0ACC1T1K6</accession>
<comment type="caution">
    <text evidence="1">The sequence shown here is derived from an EMBL/GenBank/DDBJ whole genome shotgun (WGS) entry which is preliminary data.</text>
</comment>
<evidence type="ECO:0000313" key="1">
    <source>
        <dbReference type="EMBL" id="KAJ3551240.1"/>
    </source>
</evidence>
<proteinExistence type="predicted"/>
<dbReference type="Proteomes" id="UP001148662">
    <property type="component" value="Unassembled WGS sequence"/>
</dbReference>
<reference evidence="1" key="1">
    <citation type="submission" date="2022-07" db="EMBL/GenBank/DDBJ databases">
        <title>Genome Sequence of Phlebia brevispora.</title>
        <authorList>
            <person name="Buettner E."/>
        </authorList>
    </citation>
    <scope>NUCLEOTIDE SEQUENCE</scope>
    <source>
        <strain evidence="1">MPL23</strain>
    </source>
</reference>
<organism evidence="1 2">
    <name type="scientific">Phlebia brevispora</name>
    <dbReference type="NCBI Taxonomy" id="194682"/>
    <lineage>
        <taxon>Eukaryota</taxon>
        <taxon>Fungi</taxon>
        <taxon>Dikarya</taxon>
        <taxon>Basidiomycota</taxon>
        <taxon>Agaricomycotina</taxon>
        <taxon>Agaricomycetes</taxon>
        <taxon>Polyporales</taxon>
        <taxon>Meruliaceae</taxon>
        <taxon>Phlebia</taxon>
    </lineage>
</organism>
<name>A0ACC1T1K6_9APHY</name>
<gene>
    <name evidence="1" type="ORF">NM688_g4816</name>
</gene>
<evidence type="ECO:0000313" key="2">
    <source>
        <dbReference type="Proteomes" id="UP001148662"/>
    </source>
</evidence>
<sequence length="331" mass="37417">MLRWVTTELHIQVAVTVWVLYDHVLTFHDEVRCIWRRKPSRSAIIYVTMRYSALLFQIMSMVQNFVFWNDTSVLGCTTMWRTTTAAQGIFYFTTVVFSSLRIYAISGQRAIEAVLIFGLGMIFICCSTYVGNIGTFLARPSPLPGCFQYIVFDGQPSELSLGPQHPDGLYSVVGTSGIVALLLAELIVQCCTWRQTWAVRCTLRSMGIRKPLLVLLLRDGAINYLALTLWALLVNFAECRLDLQFTILPFVSVSLTRLLLRLRRIQQVDLTDDNLSLRTAIISAQVIGNLGEPLEFIQVEREDEEILTYVDDTTSMPGSDLEYSSEVSVLV</sequence>
<keyword evidence="2" id="KW-1185">Reference proteome</keyword>
<dbReference type="EMBL" id="JANHOG010000831">
    <property type="protein sequence ID" value="KAJ3551240.1"/>
    <property type="molecule type" value="Genomic_DNA"/>
</dbReference>
<protein>
    <submittedName>
        <fullName evidence="1">Uncharacterized protein</fullName>
    </submittedName>
</protein>